<proteinExistence type="predicted"/>
<accession>A0A7W9FWX1</accession>
<dbReference type="Pfam" id="PF12833">
    <property type="entry name" value="HTH_18"/>
    <property type="match status" value="1"/>
</dbReference>
<keyword evidence="4" id="KW-0472">Membrane</keyword>
<sequence>MAMLLLVLVGVFTPWLIGFAGAYDKWRWLTFLPVANPLWAPPLLYLYVHALTRGRWPVRGWRHLIPGGLQFAWQAGSFLLPMGAKDRWADVSLPVTGPLFTVALTASFVIYGLATVRLTGGYRRALAQQRSDDTRFALGWLSRAMVATSVLAGLWTVYGLWDVISPLGYRGLMGLYAGLAAIAVYLAVEGWRQTRVAYPTLEALTAVAPSTVSPARDWGAQGRAWADTVRREGWAAEPELSLTTLAARLGTNTGYLSRAINEGLGVNFSTFVNDLRSEAVAQRMDQGATASVLTLALEAGFSSKASFNRAFRNRFGQTPQAYRADAARTPQVSDHE</sequence>
<evidence type="ECO:0000256" key="2">
    <source>
        <dbReference type="ARBA" id="ARBA00023125"/>
    </source>
</evidence>
<dbReference type="AlphaFoldDB" id="A0A7W9FWX1"/>
<dbReference type="PANTHER" id="PTHR43280:SF28">
    <property type="entry name" value="HTH-TYPE TRANSCRIPTIONAL ACTIVATOR RHAS"/>
    <property type="match status" value="1"/>
</dbReference>
<organism evidence="6 7">
    <name type="scientific">Brevundimonas vesicularis</name>
    <name type="common">Pseudomonas vesicularis</name>
    <dbReference type="NCBI Taxonomy" id="41276"/>
    <lineage>
        <taxon>Bacteria</taxon>
        <taxon>Pseudomonadati</taxon>
        <taxon>Pseudomonadota</taxon>
        <taxon>Alphaproteobacteria</taxon>
        <taxon>Caulobacterales</taxon>
        <taxon>Caulobacteraceae</taxon>
        <taxon>Brevundimonas</taxon>
    </lineage>
</organism>
<evidence type="ECO:0000313" key="6">
    <source>
        <dbReference type="EMBL" id="MBB5773092.1"/>
    </source>
</evidence>
<evidence type="ECO:0000256" key="1">
    <source>
        <dbReference type="ARBA" id="ARBA00023015"/>
    </source>
</evidence>
<evidence type="ECO:0000313" key="7">
    <source>
        <dbReference type="Proteomes" id="UP000556201"/>
    </source>
</evidence>
<dbReference type="SUPFAM" id="SSF46689">
    <property type="entry name" value="Homeodomain-like"/>
    <property type="match status" value="1"/>
</dbReference>
<dbReference type="PROSITE" id="PS01124">
    <property type="entry name" value="HTH_ARAC_FAMILY_2"/>
    <property type="match status" value="1"/>
</dbReference>
<evidence type="ECO:0000259" key="5">
    <source>
        <dbReference type="PROSITE" id="PS01124"/>
    </source>
</evidence>
<dbReference type="InterPro" id="IPR020449">
    <property type="entry name" value="Tscrpt_reg_AraC-type_HTH"/>
</dbReference>
<dbReference type="PRINTS" id="PR00032">
    <property type="entry name" value="HTHARAC"/>
</dbReference>
<keyword evidence="3" id="KW-0804">Transcription</keyword>
<keyword evidence="4" id="KW-1133">Transmembrane helix</keyword>
<keyword evidence="2 6" id="KW-0238">DNA-binding</keyword>
<feature type="transmembrane region" description="Helical" evidence="4">
    <location>
        <begin position="99"/>
        <end position="119"/>
    </location>
</feature>
<dbReference type="Gene3D" id="1.10.10.60">
    <property type="entry name" value="Homeodomain-like"/>
    <property type="match status" value="2"/>
</dbReference>
<feature type="transmembrane region" description="Helical" evidence="4">
    <location>
        <begin position="167"/>
        <end position="188"/>
    </location>
</feature>
<reference evidence="6 7" key="1">
    <citation type="submission" date="2020-08" db="EMBL/GenBank/DDBJ databases">
        <title>Functional genomics of gut bacteria from endangered species of beetles.</title>
        <authorList>
            <person name="Carlos-Shanley C."/>
        </authorList>
    </citation>
    <scope>NUCLEOTIDE SEQUENCE [LARGE SCALE GENOMIC DNA]</scope>
    <source>
        <strain evidence="6 7">S00192</strain>
    </source>
</reference>
<keyword evidence="1" id="KW-0805">Transcription regulation</keyword>
<feature type="transmembrane region" description="Helical" evidence="4">
    <location>
        <begin position="140"/>
        <end position="161"/>
    </location>
</feature>
<dbReference type="RefSeq" id="WP_260394922.1">
    <property type="nucleotide sequence ID" value="NZ_JACHLJ010000005.1"/>
</dbReference>
<dbReference type="GO" id="GO:0043565">
    <property type="term" value="F:sequence-specific DNA binding"/>
    <property type="evidence" value="ECO:0007669"/>
    <property type="project" value="InterPro"/>
</dbReference>
<name>A0A7W9FWX1_BREVE</name>
<feature type="transmembrane region" description="Helical" evidence="4">
    <location>
        <begin position="60"/>
        <end position="79"/>
    </location>
</feature>
<evidence type="ECO:0000256" key="4">
    <source>
        <dbReference type="SAM" id="Phobius"/>
    </source>
</evidence>
<dbReference type="Proteomes" id="UP000556201">
    <property type="component" value="Unassembled WGS sequence"/>
</dbReference>
<feature type="transmembrane region" description="Helical" evidence="4">
    <location>
        <begin position="30"/>
        <end position="48"/>
    </location>
</feature>
<dbReference type="InterPro" id="IPR009057">
    <property type="entry name" value="Homeodomain-like_sf"/>
</dbReference>
<evidence type="ECO:0000256" key="3">
    <source>
        <dbReference type="ARBA" id="ARBA00023163"/>
    </source>
</evidence>
<gene>
    <name evidence="6" type="ORF">HNP47_003114</name>
</gene>
<dbReference type="EMBL" id="JACHLJ010000005">
    <property type="protein sequence ID" value="MBB5773092.1"/>
    <property type="molecule type" value="Genomic_DNA"/>
</dbReference>
<comment type="caution">
    <text evidence="6">The sequence shown here is derived from an EMBL/GenBank/DDBJ whole genome shotgun (WGS) entry which is preliminary data.</text>
</comment>
<protein>
    <submittedName>
        <fullName evidence="6">AraC-like DNA-binding protein</fullName>
    </submittedName>
</protein>
<dbReference type="PANTHER" id="PTHR43280">
    <property type="entry name" value="ARAC-FAMILY TRANSCRIPTIONAL REGULATOR"/>
    <property type="match status" value="1"/>
</dbReference>
<keyword evidence="4" id="KW-0812">Transmembrane</keyword>
<feature type="domain" description="HTH araC/xylS-type" evidence="5">
    <location>
        <begin position="236"/>
        <end position="325"/>
    </location>
</feature>
<dbReference type="SMART" id="SM00342">
    <property type="entry name" value="HTH_ARAC"/>
    <property type="match status" value="1"/>
</dbReference>
<dbReference type="GO" id="GO:0003700">
    <property type="term" value="F:DNA-binding transcription factor activity"/>
    <property type="evidence" value="ECO:0007669"/>
    <property type="project" value="InterPro"/>
</dbReference>
<dbReference type="InterPro" id="IPR018060">
    <property type="entry name" value="HTH_AraC"/>
</dbReference>